<reference evidence="2 3" key="2">
    <citation type="submission" date="2014-03" db="EMBL/GenBank/DDBJ databases">
        <title>The Genome Sequence of Anncaliia algerae insect isolate PRA339.</title>
        <authorList>
            <consortium name="The Broad Institute Genome Sequencing Platform"/>
            <consortium name="The Broad Institute Genome Sequencing Center for Infectious Disease"/>
            <person name="Cuomo C."/>
            <person name="Becnel J."/>
            <person name="Sanscrainte N."/>
            <person name="Walker B."/>
            <person name="Young S.K."/>
            <person name="Zeng Q."/>
            <person name="Gargeya S."/>
            <person name="Fitzgerald M."/>
            <person name="Haas B."/>
            <person name="Abouelleil A."/>
            <person name="Alvarado L."/>
            <person name="Arachchi H.M."/>
            <person name="Berlin A.M."/>
            <person name="Chapman S.B."/>
            <person name="Dewar J."/>
            <person name="Goldberg J."/>
            <person name="Griggs A."/>
            <person name="Gujja S."/>
            <person name="Hansen M."/>
            <person name="Howarth C."/>
            <person name="Imamovic A."/>
            <person name="Larimer J."/>
            <person name="McCowan C."/>
            <person name="Murphy C."/>
            <person name="Neiman D."/>
            <person name="Pearson M."/>
            <person name="Priest M."/>
            <person name="Roberts A."/>
            <person name="Saif S."/>
            <person name="Shea T."/>
            <person name="Sisk P."/>
            <person name="Sykes S."/>
            <person name="Wortman J."/>
            <person name="Nusbaum C."/>
            <person name="Birren B."/>
        </authorList>
    </citation>
    <scope>NUCLEOTIDE SEQUENCE [LARGE SCALE GENOMIC DNA]</scope>
    <source>
        <strain evidence="2 3">PRA339</strain>
    </source>
</reference>
<evidence type="ECO:0000259" key="1">
    <source>
        <dbReference type="Pfam" id="PF12762"/>
    </source>
</evidence>
<dbReference type="InterPro" id="IPR024445">
    <property type="entry name" value="Tnp_ISXO2-like"/>
</dbReference>
<reference evidence="3" key="1">
    <citation type="submission" date="2013-02" db="EMBL/GenBank/DDBJ databases">
        <authorList>
            <consortium name="The Broad Institute Genome Sequencing Platform"/>
            <person name="Cuomo C."/>
            <person name="Becnel J."/>
            <person name="Sanscrainte N."/>
            <person name="Walker B."/>
            <person name="Young S.K."/>
            <person name="Zeng Q."/>
            <person name="Gargeya S."/>
            <person name="Fitzgerald M."/>
            <person name="Haas B."/>
            <person name="Abouelleil A."/>
            <person name="Alvarado L."/>
            <person name="Arachchi H.M."/>
            <person name="Berlin A.M."/>
            <person name="Chapman S.B."/>
            <person name="Dewar J."/>
            <person name="Goldberg J."/>
            <person name="Griggs A."/>
            <person name="Gujja S."/>
            <person name="Hansen M."/>
            <person name="Howarth C."/>
            <person name="Imamovic A."/>
            <person name="Larimer J."/>
            <person name="McCowan C."/>
            <person name="Murphy C."/>
            <person name="Neiman D."/>
            <person name="Pearson M."/>
            <person name="Priest M."/>
            <person name="Roberts A."/>
            <person name="Saif S."/>
            <person name="Shea T."/>
            <person name="Sisk P."/>
            <person name="Sykes S."/>
            <person name="Wortman J."/>
            <person name="Nusbaum C."/>
            <person name="Birren B."/>
        </authorList>
    </citation>
    <scope>NUCLEOTIDE SEQUENCE [LARGE SCALE GENOMIC DNA]</scope>
    <source>
        <strain evidence="3">PRA339</strain>
    </source>
</reference>
<dbReference type="InterPro" id="IPR053164">
    <property type="entry name" value="IS1016-like_transposase"/>
</dbReference>
<organism evidence="2 3">
    <name type="scientific">Anncaliia algerae PRA339</name>
    <dbReference type="NCBI Taxonomy" id="1288291"/>
    <lineage>
        <taxon>Eukaryota</taxon>
        <taxon>Fungi</taxon>
        <taxon>Fungi incertae sedis</taxon>
        <taxon>Microsporidia</taxon>
        <taxon>Tubulinosematoidea</taxon>
        <taxon>Tubulinosematidae</taxon>
        <taxon>Anncaliia</taxon>
    </lineage>
</organism>
<sequence>CPIRKGRLFSIIRQYIRPGTLIITDCSRVYDTLELIGYQHLRVNHSVNFVNPITGATTNRVESQWQKVKGKSKERFGTHITVLGSYLGEFMWRQKFGNSLIQFLADIREEYPLE</sequence>
<proteinExistence type="predicted"/>
<accession>A0A059EWD6</accession>
<feature type="domain" description="ISXO2-like transposase" evidence="1">
    <location>
        <begin position="7"/>
        <end position="94"/>
    </location>
</feature>
<dbReference type="STRING" id="1288291.A0A059EWD6"/>
<dbReference type="HOGENOM" id="CLU_044348_6_1_1"/>
<keyword evidence="3" id="KW-1185">Reference proteome</keyword>
<feature type="non-terminal residue" evidence="2">
    <location>
        <position position="1"/>
    </location>
</feature>
<dbReference type="OrthoDB" id="2194918at2759"/>
<protein>
    <recommendedName>
        <fullName evidence="1">ISXO2-like transposase domain-containing protein</fullName>
    </recommendedName>
</protein>
<dbReference type="EMBL" id="KK365428">
    <property type="protein sequence ID" value="KCZ79026.1"/>
    <property type="molecule type" value="Genomic_DNA"/>
</dbReference>
<dbReference type="PANTHER" id="PTHR47163">
    <property type="entry name" value="DDE_TNP_IS1595 DOMAIN-CONTAINING PROTEIN"/>
    <property type="match status" value="1"/>
</dbReference>
<evidence type="ECO:0000313" key="2">
    <source>
        <dbReference type="EMBL" id="KCZ79026.1"/>
    </source>
</evidence>
<dbReference type="PANTHER" id="PTHR47163:SF2">
    <property type="entry name" value="SI:DKEY-17M8.2"/>
    <property type="match status" value="1"/>
</dbReference>
<dbReference type="Pfam" id="PF12762">
    <property type="entry name" value="DDE_Tnp_IS1595"/>
    <property type="match status" value="1"/>
</dbReference>
<dbReference type="VEuPathDB" id="MicrosporidiaDB:H312_03588"/>
<dbReference type="AlphaFoldDB" id="A0A059EWD6"/>
<evidence type="ECO:0000313" key="3">
    <source>
        <dbReference type="Proteomes" id="UP000030655"/>
    </source>
</evidence>
<name>A0A059EWD6_9MICR</name>
<gene>
    <name evidence="2" type="ORF">H312_03588</name>
</gene>
<dbReference type="Proteomes" id="UP000030655">
    <property type="component" value="Unassembled WGS sequence"/>
</dbReference>